<dbReference type="EMBL" id="FNTB01000001">
    <property type="protein sequence ID" value="SEB91407.1"/>
    <property type="molecule type" value="Genomic_DNA"/>
</dbReference>
<dbReference type="GO" id="GO:0004252">
    <property type="term" value="F:serine-type endopeptidase activity"/>
    <property type="evidence" value="ECO:0007669"/>
    <property type="project" value="InterPro"/>
</dbReference>
<keyword evidence="3 5" id="KW-1133">Transmembrane helix</keyword>
<evidence type="ECO:0000313" key="7">
    <source>
        <dbReference type="EMBL" id="SEB91407.1"/>
    </source>
</evidence>
<evidence type="ECO:0000313" key="8">
    <source>
        <dbReference type="Proteomes" id="UP000183038"/>
    </source>
</evidence>
<name>A0A1H4N8G1_9FLAO</name>
<evidence type="ECO:0000256" key="4">
    <source>
        <dbReference type="ARBA" id="ARBA00023136"/>
    </source>
</evidence>
<keyword evidence="2 5" id="KW-0812">Transmembrane</keyword>
<dbReference type="Proteomes" id="UP000183038">
    <property type="component" value="Unassembled WGS sequence"/>
</dbReference>
<dbReference type="Pfam" id="PF01694">
    <property type="entry name" value="Rhomboid"/>
    <property type="match status" value="1"/>
</dbReference>
<dbReference type="OrthoDB" id="465874at2"/>
<dbReference type="GO" id="GO:0006508">
    <property type="term" value="P:proteolysis"/>
    <property type="evidence" value="ECO:0007669"/>
    <property type="project" value="UniProtKB-KW"/>
</dbReference>
<dbReference type="GO" id="GO:0016020">
    <property type="term" value="C:membrane"/>
    <property type="evidence" value="ECO:0007669"/>
    <property type="project" value="UniProtKB-SubCell"/>
</dbReference>
<dbReference type="AlphaFoldDB" id="A0A1H4N8G1"/>
<evidence type="ECO:0000256" key="1">
    <source>
        <dbReference type="ARBA" id="ARBA00004141"/>
    </source>
</evidence>
<accession>A0A1H4N8G1</accession>
<dbReference type="Gene3D" id="1.20.1540.10">
    <property type="entry name" value="Rhomboid-like"/>
    <property type="match status" value="1"/>
</dbReference>
<protein>
    <submittedName>
        <fullName evidence="7">Membrane associated serine protease, rhomboid family</fullName>
    </submittedName>
</protein>
<dbReference type="InterPro" id="IPR035952">
    <property type="entry name" value="Rhomboid-like_sf"/>
</dbReference>
<dbReference type="InterPro" id="IPR022764">
    <property type="entry name" value="Peptidase_S54_rhomboid_dom"/>
</dbReference>
<keyword evidence="4 5" id="KW-0472">Membrane</keyword>
<proteinExistence type="predicted"/>
<organism evidence="7 8">
    <name type="scientific">Maribacter dokdonensis</name>
    <dbReference type="NCBI Taxonomy" id="320912"/>
    <lineage>
        <taxon>Bacteria</taxon>
        <taxon>Pseudomonadati</taxon>
        <taxon>Bacteroidota</taxon>
        <taxon>Flavobacteriia</taxon>
        <taxon>Flavobacteriales</taxon>
        <taxon>Flavobacteriaceae</taxon>
        <taxon>Maribacter</taxon>
    </lineage>
</organism>
<gene>
    <name evidence="7" type="ORF">SAMN05192540_1876</name>
</gene>
<feature type="transmembrane region" description="Helical" evidence="5">
    <location>
        <begin position="12"/>
        <end position="30"/>
    </location>
</feature>
<sequence length="249" mass="28598">MSEMAHFKFSNNVVAVPLLAMIMIWAVYWVELSLGVNFNELGVMPRTLTGLRGIVFSPFIHGSLEHLYNNTIPLAILLSALMYFYRSVAWKVIFYGILLSGFMTWVIGRTSYHIGASGLIYVLASFIFFKGIFSSYFRLVALSLIVVFIYGSMLWYIFPVKEGMSWEGHLAGFITGLFLAKVVKAHIPKTTKFDWEKDDYNEDDDLFLQHFDENGNFRELPKDDAEVNEETLKINYIYKDNVDNKSSEV</sequence>
<feature type="transmembrane region" description="Helical" evidence="5">
    <location>
        <begin position="67"/>
        <end position="85"/>
    </location>
</feature>
<feature type="transmembrane region" description="Helical" evidence="5">
    <location>
        <begin position="139"/>
        <end position="158"/>
    </location>
</feature>
<dbReference type="RefSeq" id="WP_074672184.1">
    <property type="nucleotide sequence ID" value="NZ_FNTB01000001.1"/>
</dbReference>
<reference evidence="7 8" key="1">
    <citation type="submission" date="2016-10" db="EMBL/GenBank/DDBJ databases">
        <authorList>
            <person name="de Groot N.N."/>
        </authorList>
    </citation>
    <scope>NUCLEOTIDE SEQUENCE [LARGE SCALE GENOMIC DNA]</scope>
    <source>
        <strain evidence="7 8">MAR_2009_71</strain>
    </source>
</reference>
<feature type="transmembrane region" description="Helical" evidence="5">
    <location>
        <begin position="114"/>
        <end position="132"/>
    </location>
</feature>
<comment type="subcellular location">
    <subcellularLocation>
        <location evidence="1">Membrane</location>
        <topology evidence="1">Multi-pass membrane protein</topology>
    </subcellularLocation>
</comment>
<dbReference type="SUPFAM" id="SSF144091">
    <property type="entry name" value="Rhomboid-like"/>
    <property type="match status" value="1"/>
</dbReference>
<keyword evidence="7" id="KW-0378">Hydrolase</keyword>
<keyword evidence="7" id="KW-0645">Protease</keyword>
<feature type="transmembrane region" description="Helical" evidence="5">
    <location>
        <begin position="164"/>
        <end position="183"/>
    </location>
</feature>
<evidence type="ECO:0000259" key="6">
    <source>
        <dbReference type="Pfam" id="PF01694"/>
    </source>
</evidence>
<evidence type="ECO:0000256" key="3">
    <source>
        <dbReference type="ARBA" id="ARBA00022989"/>
    </source>
</evidence>
<feature type="domain" description="Peptidase S54 rhomboid" evidence="6">
    <location>
        <begin position="53"/>
        <end position="183"/>
    </location>
</feature>
<evidence type="ECO:0000256" key="5">
    <source>
        <dbReference type="SAM" id="Phobius"/>
    </source>
</evidence>
<evidence type="ECO:0000256" key="2">
    <source>
        <dbReference type="ARBA" id="ARBA00022692"/>
    </source>
</evidence>
<feature type="transmembrane region" description="Helical" evidence="5">
    <location>
        <begin position="92"/>
        <end position="108"/>
    </location>
</feature>